<sequence length="52" mass="6179">YKIWRQPDVVRSLSRTELIGHLITLTNRVHARNEQIIANYNEKADKLEKLMC</sequence>
<proteinExistence type="predicted"/>
<evidence type="ECO:0000313" key="1">
    <source>
        <dbReference type="EMBL" id="KAF1910977.1"/>
    </source>
</evidence>
<dbReference type="EMBL" id="ML979147">
    <property type="protein sequence ID" value="KAF1910977.1"/>
    <property type="molecule type" value="Genomic_DNA"/>
</dbReference>
<gene>
    <name evidence="1" type="ORF">BDU57DRAFT_414947</name>
</gene>
<reference evidence="1" key="1">
    <citation type="journal article" date="2020" name="Stud. Mycol.">
        <title>101 Dothideomycetes genomes: a test case for predicting lifestyles and emergence of pathogens.</title>
        <authorList>
            <person name="Haridas S."/>
            <person name="Albert R."/>
            <person name="Binder M."/>
            <person name="Bloem J."/>
            <person name="Labutti K."/>
            <person name="Salamov A."/>
            <person name="Andreopoulos B."/>
            <person name="Baker S."/>
            <person name="Barry K."/>
            <person name="Bills G."/>
            <person name="Bluhm B."/>
            <person name="Cannon C."/>
            <person name="Castanera R."/>
            <person name="Culley D."/>
            <person name="Daum C."/>
            <person name="Ezra D."/>
            <person name="Gonzalez J."/>
            <person name="Henrissat B."/>
            <person name="Kuo A."/>
            <person name="Liang C."/>
            <person name="Lipzen A."/>
            <person name="Lutzoni F."/>
            <person name="Magnuson J."/>
            <person name="Mondo S."/>
            <person name="Nolan M."/>
            <person name="Ohm R."/>
            <person name="Pangilinan J."/>
            <person name="Park H.-J."/>
            <person name="Ramirez L."/>
            <person name="Alfaro M."/>
            <person name="Sun H."/>
            <person name="Tritt A."/>
            <person name="Yoshinaga Y."/>
            <person name="Zwiers L.-H."/>
            <person name="Turgeon B."/>
            <person name="Goodwin S."/>
            <person name="Spatafora J."/>
            <person name="Crous P."/>
            <person name="Grigoriev I."/>
        </authorList>
    </citation>
    <scope>NUCLEOTIDE SEQUENCE</scope>
    <source>
        <strain evidence="1">HMLAC05119</strain>
    </source>
</reference>
<dbReference type="AlphaFoldDB" id="A0A6A5Q9D6"/>
<feature type="non-terminal residue" evidence="1">
    <location>
        <position position="1"/>
    </location>
</feature>
<keyword evidence="2" id="KW-1185">Reference proteome</keyword>
<protein>
    <submittedName>
        <fullName evidence="1">Uncharacterized protein</fullName>
    </submittedName>
</protein>
<dbReference type="Proteomes" id="UP000800096">
    <property type="component" value="Unassembled WGS sequence"/>
</dbReference>
<evidence type="ECO:0000313" key="2">
    <source>
        <dbReference type="Proteomes" id="UP000800096"/>
    </source>
</evidence>
<accession>A0A6A5Q9D6</accession>
<name>A0A6A5Q9D6_AMPQU</name>
<organism evidence="1 2">
    <name type="scientific">Ampelomyces quisqualis</name>
    <name type="common">Powdery mildew agent</name>
    <dbReference type="NCBI Taxonomy" id="50730"/>
    <lineage>
        <taxon>Eukaryota</taxon>
        <taxon>Fungi</taxon>
        <taxon>Dikarya</taxon>
        <taxon>Ascomycota</taxon>
        <taxon>Pezizomycotina</taxon>
        <taxon>Dothideomycetes</taxon>
        <taxon>Pleosporomycetidae</taxon>
        <taxon>Pleosporales</taxon>
        <taxon>Pleosporineae</taxon>
        <taxon>Phaeosphaeriaceae</taxon>
        <taxon>Ampelomyces</taxon>
    </lineage>
</organism>
<feature type="non-terminal residue" evidence="1">
    <location>
        <position position="52"/>
    </location>
</feature>